<keyword evidence="3" id="KW-1133">Transmembrane helix</keyword>
<keyword evidence="6" id="KW-1185">Reference proteome</keyword>
<feature type="compositionally biased region" description="Low complexity" evidence="2">
    <location>
        <begin position="50"/>
        <end position="72"/>
    </location>
</feature>
<sequence>MSGAEPSDAAGGRARRRRLAVIIGAIAVVLIAVAVVVFSLARRPGPPTAAPTTATSSASPSPTPTPRATTKPPSLPELPPGAMNILVLGSDIRGSAQQAVQSQAASGGIADERSDMIMLIHVPADRSKVYGISIMRDNWVAIPGYANAKINASLSLGGPPLVVATVESLLKTHIDHYVMTDFDGFKAIVDVLGGVTVDVTRPFTATFDTHHAFTPGPNKLDGQAALEFVRERYAFPDGDFQRVRDQQTFVRSLIVQLLSTGTVRDASSAIAIIAVAAPHLVVDQHFDPTTLAALAYALRGVDPASSVFFTLPTAGTGTSPDGQSIVVPDYRGIAEVSAALASDGLAAYAAAHHL</sequence>
<organism evidence="5 6">
    <name type="scientific">Sinomonas terricola</name>
    <dbReference type="NCBI Taxonomy" id="3110330"/>
    <lineage>
        <taxon>Bacteria</taxon>
        <taxon>Bacillati</taxon>
        <taxon>Actinomycetota</taxon>
        <taxon>Actinomycetes</taxon>
        <taxon>Micrococcales</taxon>
        <taxon>Micrococcaceae</taxon>
        <taxon>Sinomonas</taxon>
    </lineage>
</organism>
<feature type="region of interest" description="Disordered" evidence="2">
    <location>
        <begin position="44"/>
        <end position="79"/>
    </location>
</feature>
<keyword evidence="3" id="KW-0472">Membrane</keyword>
<evidence type="ECO:0000256" key="1">
    <source>
        <dbReference type="ARBA" id="ARBA00006068"/>
    </source>
</evidence>
<dbReference type="Gene3D" id="3.40.630.190">
    <property type="entry name" value="LCP protein"/>
    <property type="match status" value="1"/>
</dbReference>
<name>A0ABU5T1Z0_9MICC</name>
<accession>A0ABU5T1Z0</accession>
<dbReference type="InterPro" id="IPR050922">
    <property type="entry name" value="LytR/CpsA/Psr_CW_biosynth"/>
</dbReference>
<comment type="similarity">
    <text evidence="1">Belongs to the LytR/CpsA/Psr (LCP) family.</text>
</comment>
<dbReference type="Proteomes" id="UP001304769">
    <property type="component" value="Unassembled WGS sequence"/>
</dbReference>
<feature type="transmembrane region" description="Helical" evidence="3">
    <location>
        <begin position="19"/>
        <end position="41"/>
    </location>
</feature>
<dbReference type="PANTHER" id="PTHR33392:SF6">
    <property type="entry name" value="POLYISOPRENYL-TEICHOIC ACID--PEPTIDOGLYCAN TEICHOIC ACID TRANSFERASE TAGU"/>
    <property type="match status" value="1"/>
</dbReference>
<evidence type="ECO:0000256" key="3">
    <source>
        <dbReference type="SAM" id="Phobius"/>
    </source>
</evidence>
<keyword evidence="3" id="KW-0812">Transmembrane</keyword>
<gene>
    <name evidence="5" type="ORF">SPF06_02990</name>
</gene>
<protein>
    <submittedName>
        <fullName evidence="5">LCP family protein</fullName>
    </submittedName>
</protein>
<evidence type="ECO:0000313" key="6">
    <source>
        <dbReference type="Proteomes" id="UP001304769"/>
    </source>
</evidence>
<dbReference type="EMBL" id="JAYGGQ010000001">
    <property type="protein sequence ID" value="MEA5453678.1"/>
    <property type="molecule type" value="Genomic_DNA"/>
</dbReference>
<evidence type="ECO:0000259" key="4">
    <source>
        <dbReference type="Pfam" id="PF03816"/>
    </source>
</evidence>
<comment type="caution">
    <text evidence="5">The sequence shown here is derived from an EMBL/GenBank/DDBJ whole genome shotgun (WGS) entry which is preliminary data.</text>
</comment>
<reference evidence="5 6" key="1">
    <citation type="submission" date="2023-12" db="EMBL/GenBank/DDBJ databases">
        <title>Sinomonas terricola sp. nov, isolated from litchi orchard soil in Guangdong, PR China.</title>
        <authorList>
            <person name="Jiaxin W."/>
            <person name="Yang Z."/>
            <person name="Honghui Z."/>
        </authorList>
    </citation>
    <scope>NUCLEOTIDE SEQUENCE [LARGE SCALE GENOMIC DNA]</scope>
    <source>
        <strain evidence="5 6">JGH33</strain>
    </source>
</reference>
<dbReference type="InterPro" id="IPR004474">
    <property type="entry name" value="LytR_CpsA_psr"/>
</dbReference>
<dbReference type="Pfam" id="PF03816">
    <property type="entry name" value="LytR_cpsA_psr"/>
    <property type="match status" value="1"/>
</dbReference>
<dbReference type="PANTHER" id="PTHR33392">
    <property type="entry name" value="POLYISOPRENYL-TEICHOIC ACID--PEPTIDOGLYCAN TEICHOIC ACID TRANSFERASE TAGU"/>
    <property type="match status" value="1"/>
</dbReference>
<evidence type="ECO:0000256" key="2">
    <source>
        <dbReference type="SAM" id="MobiDB-lite"/>
    </source>
</evidence>
<evidence type="ECO:0000313" key="5">
    <source>
        <dbReference type="EMBL" id="MEA5453678.1"/>
    </source>
</evidence>
<feature type="domain" description="Cell envelope-related transcriptional attenuator" evidence="4">
    <location>
        <begin position="113"/>
        <end position="257"/>
    </location>
</feature>
<proteinExistence type="inferred from homology"/>
<dbReference type="NCBIfam" id="TIGR00350">
    <property type="entry name" value="lytR_cpsA_psr"/>
    <property type="match status" value="1"/>
</dbReference>